<dbReference type="Pfam" id="PF12724">
    <property type="entry name" value="Flavodoxin_5"/>
    <property type="match status" value="1"/>
</dbReference>
<dbReference type="KEGG" id="mcub:MCBB_0377"/>
<evidence type="ECO:0000313" key="3">
    <source>
        <dbReference type="Proteomes" id="UP000094707"/>
    </source>
</evidence>
<dbReference type="EMBL" id="LT607756">
    <property type="protein sequence ID" value="SCG84957.1"/>
    <property type="molecule type" value="Genomic_DNA"/>
</dbReference>
<dbReference type="InterPro" id="IPR026816">
    <property type="entry name" value="Flavodoxin_dom"/>
</dbReference>
<dbReference type="GO" id="GO:0070819">
    <property type="term" value="F:menaquinone-dependent protoporphyrinogen oxidase activity"/>
    <property type="evidence" value="ECO:0007669"/>
    <property type="project" value="TreeGrafter"/>
</dbReference>
<dbReference type="PATRIC" id="fig|129848.4.peg.380"/>
<dbReference type="OrthoDB" id="63875at2157"/>
<dbReference type="RefSeq" id="WP_071906044.1">
    <property type="nucleotide sequence ID" value="NZ_LT607756.1"/>
</dbReference>
<dbReference type="InterPro" id="IPR052200">
    <property type="entry name" value="Protoporphyrinogen_IX_DH"/>
</dbReference>
<dbReference type="PANTHER" id="PTHR38030:SF2">
    <property type="entry name" value="PROTOPORPHYRINOGEN IX DEHYDROGENASE [QUINONE]"/>
    <property type="match status" value="1"/>
</dbReference>
<proteinExistence type="predicted"/>
<organism evidence="2 3">
    <name type="scientific">Methanobacterium congolense</name>
    <dbReference type="NCBI Taxonomy" id="118062"/>
    <lineage>
        <taxon>Archaea</taxon>
        <taxon>Methanobacteriati</taxon>
        <taxon>Methanobacteriota</taxon>
        <taxon>Methanomada group</taxon>
        <taxon>Methanobacteria</taxon>
        <taxon>Methanobacteriales</taxon>
        <taxon>Methanobacteriaceae</taxon>
        <taxon>Methanobacterium</taxon>
    </lineage>
</organism>
<keyword evidence="3" id="KW-1185">Reference proteome</keyword>
<dbReference type="GO" id="GO:0006783">
    <property type="term" value="P:heme biosynthetic process"/>
    <property type="evidence" value="ECO:0007669"/>
    <property type="project" value="TreeGrafter"/>
</dbReference>
<dbReference type="SUPFAM" id="SSF52218">
    <property type="entry name" value="Flavoproteins"/>
    <property type="match status" value="1"/>
</dbReference>
<dbReference type="Proteomes" id="UP000094707">
    <property type="component" value="Chromosome I"/>
</dbReference>
<evidence type="ECO:0000313" key="2">
    <source>
        <dbReference type="EMBL" id="SCG84957.1"/>
    </source>
</evidence>
<dbReference type="STRING" id="118062.MCBB_0377"/>
<dbReference type="InterPro" id="IPR029039">
    <property type="entry name" value="Flavoprotein-like_sf"/>
</dbReference>
<dbReference type="AlphaFoldDB" id="A0A1D3L010"/>
<protein>
    <recommendedName>
        <fullName evidence="1">Flavodoxin-like domain-containing protein</fullName>
    </recommendedName>
</protein>
<dbReference type="InterPro" id="IPR008254">
    <property type="entry name" value="Flavodoxin/NO_synth"/>
</dbReference>
<dbReference type="PANTHER" id="PTHR38030">
    <property type="entry name" value="PROTOPORPHYRINOGEN IX DEHYDROGENASE [MENAQUINONE]"/>
    <property type="match status" value="1"/>
</dbReference>
<dbReference type="GO" id="GO:0010181">
    <property type="term" value="F:FMN binding"/>
    <property type="evidence" value="ECO:0007669"/>
    <property type="project" value="InterPro"/>
</dbReference>
<name>A0A1D3L010_9EURY</name>
<sequence length="152" mass="17371">MKTAVIYYSSHHGNTLKIAEKFSESFEGNLFEYKDVDGYNTVEYDLIGFGSGIYHGKPANEFLEFLDELPDVKNVKAFVFTTSGRGSEKYNIPLKEKLEEKGFEVVGEFSCKAFDTWGPLKIIGGKNKGKPDENDFRRVKEFANELKERLNF</sequence>
<dbReference type="PROSITE" id="PS50902">
    <property type="entry name" value="FLAVODOXIN_LIKE"/>
    <property type="match status" value="1"/>
</dbReference>
<reference evidence="2 3" key="1">
    <citation type="submission" date="2016-08" db="EMBL/GenBank/DDBJ databases">
        <authorList>
            <person name="Seilhamer J.J."/>
        </authorList>
    </citation>
    <scope>NUCLEOTIDE SEQUENCE [LARGE SCALE GENOMIC DNA]</scope>
    <source>
        <strain evidence="2">Buetzberg</strain>
    </source>
</reference>
<dbReference type="GeneID" id="30411238"/>
<accession>A0A1D3L010</accession>
<gene>
    <name evidence="2" type="ORF">MCBB_0377</name>
</gene>
<evidence type="ECO:0000259" key="1">
    <source>
        <dbReference type="PROSITE" id="PS50902"/>
    </source>
</evidence>
<dbReference type="Gene3D" id="3.40.50.360">
    <property type="match status" value="1"/>
</dbReference>
<feature type="domain" description="Flavodoxin-like" evidence="1">
    <location>
        <begin position="4"/>
        <end position="147"/>
    </location>
</feature>